<keyword evidence="2" id="KW-1133">Transmembrane helix</keyword>
<dbReference type="AlphaFoldDB" id="A0A221M7K5"/>
<gene>
    <name evidence="3" type="ORF">CFK40_00565</name>
</gene>
<accession>A0A221M7K5</accession>
<keyword evidence="1" id="KW-0175">Coiled coil</keyword>
<evidence type="ECO:0000256" key="2">
    <source>
        <dbReference type="SAM" id="Phobius"/>
    </source>
</evidence>
<proteinExistence type="predicted"/>
<dbReference type="Proteomes" id="UP000204391">
    <property type="component" value="Chromosome"/>
</dbReference>
<reference evidence="3 4" key="1">
    <citation type="journal article" date="2003" name="Int. J. Syst. Evol. Microbiol.">
        <title>Virgibacillus carmonensis sp. nov., Virgibacillus necropolis sp. nov. and Virgibacillus picturae sp. nov., three novel species isolated from deteriorated mural paintings, transfer of the species of the genus salibacillus to Virgibacillus, as Virgibacillus marismortui comb. nov. and Virgibacillus salexigens comb. nov., and emended description of the genus Virgibacillus.</title>
        <authorList>
            <person name="Heyrman J."/>
            <person name="Logan N.A."/>
            <person name="Busse H.J."/>
            <person name="Balcaen A."/>
            <person name="Lebbe L."/>
            <person name="Rodriguez-Diaz M."/>
            <person name="Swings J."/>
            <person name="De Vos P."/>
        </authorList>
    </citation>
    <scope>NUCLEOTIDE SEQUENCE [LARGE SCALE GENOMIC DNA]</scope>
    <source>
        <strain evidence="3 4">LMG 19488</strain>
    </source>
</reference>
<feature type="coiled-coil region" evidence="1">
    <location>
        <begin position="56"/>
        <end position="83"/>
    </location>
</feature>
<keyword evidence="4" id="KW-1185">Reference proteome</keyword>
<evidence type="ECO:0000256" key="1">
    <source>
        <dbReference type="SAM" id="Coils"/>
    </source>
</evidence>
<protein>
    <submittedName>
        <fullName evidence="3">Uncharacterized protein</fullName>
    </submittedName>
</protein>
<organism evidence="3 4">
    <name type="scientific">Virgibacillus necropolis</name>
    <dbReference type="NCBI Taxonomy" id="163877"/>
    <lineage>
        <taxon>Bacteria</taxon>
        <taxon>Bacillati</taxon>
        <taxon>Bacillota</taxon>
        <taxon>Bacilli</taxon>
        <taxon>Bacillales</taxon>
        <taxon>Bacillaceae</taxon>
        <taxon>Virgibacillus</taxon>
    </lineage>
</organism>
<feature type="transmembrane region" description="Helical" evidence="2">
    <location>
        <begin position="7"/>
        <end position="28"/>
    </location>
</feature>
<dbReference type="EMBL" id="CP022437">
    <property type="protein sequence ID" value="ASN03620.1"/>
    <property type="molecule type" value="Genomic_DNA"/>
</dbReference>
<keyword evidence="2" id="KW-0472">Membrane</keyword>
<keyword evidence="2" id="KW-0812">Transmembrane</keyword>
<feature type="transmembrane region" description="Helical" evidence="2">
    <location>
        <begin position="34"/>
        <end position="50"/>
    </location>
</feature>
<dbReference type="OrthoDB" id="9892133at2"/>
<dbReference type="KEGG" id="vne:CFK40_00565"/>
<sequence length="163" mass="19625">MQWLTKYLYSMPLFGLFGFVGFFIPSTWSLQNKIILSLVIISICYFGYGLRIQYRLYETSQTNDNLQDKVTRLRNETDSLRNKIDLRDKFIHKRQIFVTHDLKFLSDLLKEYNAHVVEKYPNKKYERLRDEAASVRKRGIDIISKEERDFDEQFYDIQSDKDN</sequence>
<evidence type="ECO:0000313" key="3">
    <source>
        <dbReference type="EMBL" id="ASN03620.1"/>
    </source>
</evidence>
<evidence type="ECO:0000313" key="4">
    <source>
        <dbReference type="Proteomes" id="UP000204391"/>
    </source>
</evidence>
<dbReference type="RefSeq" id="WP_089530194.1">
    <property type="nucleotide sequence ID" value="NZ_CP022437.1"/>
</dbReference>
<name>A0A221M7K5_9BACI</name>